<sequence>MNKHFSPTESILVLFFNMIFLFSAFSFRDYSFIIIFFALIIYITYFSIKMKLNTSFRKTRSTSFFMAILICMLVYVGYNVFY</sequence>
<keyword evidence="1" id="KW-0812">Transmembrane</keyword>
<reference evidence="2 3" key="1">
    <citation type="submission" date="2018-07" db="EMBL/GenBank/DDBJ databases">
        <title>Genomic Encyclopedia of Type Strains, Phase IV (KMG-IV): sequencing the most valuable type-strain genomes for metagenomic binning, comparative biology and taxonomic classification.</title>
        <authorList>
            <person name="Goeker M."/>
        </authorList>
    </citation>
    <scope>NUCLEOTIDE SEQUENCE [LARGE SCALE GENOMIC DNA]</scope>
    <source>
        <strain evidence="2 3">DSM 25281</strain>
    </source>
</reference>
<dbReference type="Proteomes" id="UP000255326">
    <property type="component" value="Unassembled WGS sequence"/>
</dbReference>
<feature type="transmembrane region" description="Helical" evidence="1">
    <location>
        <begin position="60"/>
        <end position="81"/>
    </location>
</feature>
<dbReference type="EMBL" id="QQAY01000002">
    <property type="protein sequence ID" value="RDI45639.1"/>
    <property type="molecule type" value="Genomic_DNA"/>
</dbReference>
<organism evidence="2 3">
    <name type="scientific">Falsibacillus pallidus</name>
    <dbReference type="NCBI Taxonomy" id="493781"/>
    <lineage>
        <taxon>Bacteria</taxon>
        <taxon>Bacillati</taxon>
        <taxon>Bacillota</taxon>
        <taxon>Bacilli</taxon>
        <taxon>Bacillales</taxon>
        <taxon>Bacillaceae</taxon>
        <taxon>Falsibacillus</taxon>
    </lineage>
</organism>
<evidence type="ECO:0000313" key="2">
    <source>
        <dbReference type="EMBL" id="RDI45639.1"/>
    </source>
</evidence>
<feature type="transmembrane region" description="Helical" evidence="1">
    <location>
        <begin position="30"/>
        <end position="48"/>
    </location>
</feature>
<dbReference type="AlphaFoldDB" id="A0A370GQG1"/>
<protein>
    <submittedName>
        <fullName evidence="2">Uncharacterized protein</fullName>
    </submittedName>
</protein>
<gene>
    <name evidence="2" type="ORF">DFR59_102270</name>
</gene>
<evidence type="ECO:0000256" key="1">
    <source>
        <dbReference type="SAM" id="Phobius"/>
    </source>
</evidence>
<keyword evidence="1" id="KW-1133">Transmembrane helix</keyword>
<name>A0A370GQG1_9BACI</name>
<accession>A0A370GQG1</accession>
<keyword evidence="1" id="KW-0472">Membrane</keyword>
<comment type="caution">
    <text evidence="2">The sequence shown here is derived from an EMBL/GenBank/DDBJ whole genome shotgun (WGS) entry which is preliminary data.</text>
</comment>
<feature type="transmembrane region" description="Helical" evidence="1">
    <location>
        <begin position="7"/>
        <end position="24"/>
    </location>
</feature>
<proteinExistence type="predicted"/>
<keyword evidence="3" id="KW-1185">Reference proteome</keyword>
<evidence type="ECO:0000313" key="3">
    <source>
        <dbReference type="Proteomes" id="UP000255326"/>
    </source>
</evidence>